<organism evidence="4">
    <name type="scientific">Xanthomonas albilineans (strain GPE PC73 / CFBP 7063)</name>
    <dbReference type="NCBI Taxonomy" id="380358"/>
    <lineage>
        <taxon>Bacteria</taxon>
        <taxon>Pseudomonadati</taxon>
        <taxon>Pseudomonadota</taxon>
        <taxon>Gammaproteobacteria</taxon>
        <taxon>Lysobacterales</taxon>
        <taxon>Lysobacteraceae</taxon>
        <taxon>Xanthomonas</taxon>
    </lineage>
</organism>
<dbReference type="InterPro" id="IPR037150">
    <property type="entry name" value="H-NS_C_dom_sf"/>
</dbReference>
<proteinExistence type="predicted"/>
<reference evidence="4" key="1">
    <citation type="journal article" date="2009" name="BMC Genomics">
        <title>The complete genome sequence of Xanthomonas albilineans provides new insights into the reductive genome evolution of the xylem-limited Xanthomonadaceae.</title>
        <authorList>
            <person name="Pieretti I."/>
            <person name="Royer M."/>
            <person name="Barbe V."/>
            <person name="Carrere S."/>
            <person name="Koebnik R."/>
            <person name="Cociancich S."/>
            <person name="Couloux A."/>
            <person name="Darrasse A."/>
            <person name="Gouzy J."/>
            <person name="Jacques M.A."/>
            <person name="Lauber E."/>
            <person name="Manceau C."/>
            <person name="Mangenot S."/>
            <person name="Poussier S."/>
            <person name="Segurens B."/>
            <person name="Szurek B."/>
            <person name="Verdier V."/>
            <person name="Arlat M."/>
            <person name="Rott P."/>
        </authorList>
    </citation>
    <scope>NUCLEOTIDE SEQUENCE [LARGE SCALE GENOMIC DNA]</scope>
    <source>
        <strain evidence="4">GPE PC73 / CFBP 7063</strain>
        <plasmid evidence="4">Plasmid plasmI</plasmid>
    </source>
</reference>
<geneLocation type="plasmid" evidence="3 4">
    <name>plasmI</name>
</geneLocation>
<accession>D6CKC1</accession>
<dbReference type="KEGG" id="xal:XALp_3191"/>
<dbReference type="InterPro" id="IPR027444">
    <property type="entry name" value="H-NS_C_dom"/>
</dbReference>
<keyword evidence="3" id="KW-0614">Plasmid</keyword>
<gene>
    <name evidence="3" type="ordered locus">XALp_3191</name>
</gene>
<dbReference type="Gene3D" id="4.10.430.10">
    <property type="entry name" value="Histone-like protein H-NS, C-terminal domain"/>
    <property type="match status" value="1"/>
</dbReference>
<feature type="domain" description="DNA-binding protein H-NS-like C-terminal" evidence="2">
    <location>
        <begin position="69"/>
        <end position="115"/>
    </location>
</feature>
<dbReference type="GO" id="GO:0003677">
    <property type="term" value="F:DNA binding"/>
    <property type="evidence" value="ECO:0007669"/>
    <property type="project" value="InterPro"/>
</dbReference>
<evidence type="ECO:0000259" key="2">
    <source>
        <dbReference type="SMART" id="SM00528"/>
    </source>
</evidence>
<dbReference type="EMBL" id="FP340279">
    <property type="protein sequence ID" value="CAZ15910.1"/>
    <property type="molecule type" value="Genomic_DNA"/>
</dbReference>
<dbReference type="Proteomes" id="UP000001890">
    <property type="component" value="Plasmid plasmI"/>
</dbReference>
<protein>
    <recommendedName>
        <fullName evidence="2">DNA-binding protein H-NS-like C-terminal domain-containing protein</fullName>
    </recommendedName>
</protein>
<dbReference type="OrthoDB" id="5297879at2"/>
<keyword evidence="4" id="KW-1185">Reference proteome</keyword>
<dbReference type="SMART" id="SM00528">
    <property type="entry name" value="HNS"/>
    <property type="match status" value="1"/>
</dbReference>
<evidence type="ECO:0000256" key="1">
    <source>
        <dbReference type="SAM" id="MobiDB-lite"/>
    </source>
</evidence>
<evidence type="ECO:0000313" key="4">
    <source>
        <dbReference type="Proteomes" id="UP000001890"/>
    </source>
</evidence>
<dbReference type="SUPFAM" id="SSF81273">
    <property type="entry name" value="H-NS histone-like proteins"/>
    <property type="match status" value="1"/>
</dbReference>
<evidence type="ECO:0000313" key="3">
    <source>
        <dbReference type="EMBL" id="CAZ15910.1"/>
    </source>
</evidence>
<dbReference type="AlphaFoldDB" id="D6CKC1"/>
<sequence length="116" mass="12374">MTKPADSVLAPNIDLSSLSPSALEELGKAIEKEKKAARARELDAVKTKIKKVLDDAGLAVADLAHLFPAVGRARPSAPVYRHPSKPSLTWSGKGRRPAWITDYEATGGSLDSLKVT</sequence>
<dbReference type="Pfam" id="PF00816">
    <property type="entry name" value="Histone_HNS"/>
    <property type="match status" value="1"/>
</dbReference>
<feature type="region of interest" description="Disordered" evidence="1">
    <location>
        <begin position="75"/>
        <end position="94"/>
    </location>
</feature>
<name>D6CKC1_XANAP</name>